<evidence type="ECO:0000313" key="1">
    <source>
        <dbReference type="EMBL" id="GEN77891.1"/>
    </source>
</evidence>
<dbReference type="Proteomes" id="UP000321863">
    <property type="component" value="Unassembled WGS sequence"/>
</dbReference>
<organism evidence="1 2">
    <name type="scientific">Chryseobacterium hagamense</name>
    <dbReference type="NCBI Taxonomy" id="395935"/>
    <lineage>
        <taxon>Bacteria</taxon>
        <taxon>Pseudomonadati</taxon>
        <taxon>Bacteroidota</taxon>
        <taxon>Flavobacteriia</taxon>
        <taxon>Flavobacteriales</taxon>
        <taxon>Weeksellaceae</taxon>
        <taxon>Chryseobacterium group</taxon>
        <taxon>Chryseobacterium</taxon>
    </lineage>
</organism>
<comment type="caution">
    <text evidence="1">The sequence shown here is derived from an EMBL/GenBank/DDBJ whole genome shotgun (WGS) entry which is preliminary data.</text>
</comment>
<dbReference type="AlphaFoldDB" id="A0A511YRS0"/>
<keyword evidence="2" id="KW-1185">Reference proteome</keyword>
<dbReference type="InterPro" id="IPR035093">
    <property type="entry name" value="RelE/ParE_toxin_dom_sf"/>
</dbReference>
<sequence>MRQIEILASADLDLKNIEEYLLRKWSLNGLSDFYEKYDRALEIISSDHVVLSQYEDTEFRKYILTRHNTIVYKIEGDIIYIVRVLQNYQDPEENYKSLQP</sequence>
<dbReference type="OrthoDB" id="1098070at2"/>
<name>A0A511YRS0_9FLAO</name>
<dbReference type="EMBL" id="BJYJ01000035">
    <property type="protein sequence ID" value="GEN77891.1"/>
    <property type="molecule type" value="Genomic_DNA"/>
</dbReference>
<dbReference type="Gene3D" id="3.30.2310.20">
    <property type="entry name" value="RelE-like"/>
    <property type="match status" value="1"/>
</dbReference>
<accession>A0A511YRS0</accession>
<evidence type="ECO:0008006" key="3">
    <source>
        <dbReference type="Google" id="ProtNLM"/>
    </source>
</evidence>
<gene>
    <name evidence="1" type="ORF">CHA01nite_36310</name>
</gene>
<dbReference type="RefSeq" id="WP_146944078.1">
    <property type="nucleotide sequence ID" value="NZ_BJYJ01000035.1"/>
</dbReference>
<reference evidence="1 2" key="1">
    <citation type="submission" date="2019-07" db="EMBL/GenBank/DDBJ databases">
        <title>Whole genome shotgun sequence of Chryseobacterium hagamense NBRC 105253.</title>
        <authorList>
            <person name="Hosoyama A."/>
            <person name="Uohara A."/>
            <person name="Ohji S."/>
            <person name="Ichikawa N."/>
        </authorList>
    </citation>
    <scope>NUCLEOTIDE SEQUENCE [LARGE SCALE GENOMIC DNA]</scope>
    <source>
        <strain evidence="1 2">NBRC 105253</strain>
    </source>
</reference>
<proteinExistence type="predicted"/>
<protein>
    <recommendedName>
        <fullName evidence="3">Type II toxin-antitoxin system RelE/ParE family toxin</fullName>
    </recommendedName>
</protein>
<evidence type="ECO:0000313" key="2">
    <source>
        <dbReference type="Proteomes" id="UP000321863"/>
    </source>
</evidence>